<dbReference type="Pfam" id="PF01172">
    <property type="entry name" value="SBDS_N"/>
    <property type="match status" value="1"/>
</dbReference>
<dbReference type="Ensembl" id="ENSDCDT00010050822.1">
    <property type="protein sequence ID" value="ENSDCDP00010040899.1"/>
    <property type="gene ID" value="ENSDCDG00010026043.1"/>
</dbReference>
<evidence type="ECO:0000256" key="4">
    <source>
        <dbReference type="ARBA" id="ARBA00022517"/>
    </source>
</evidence>
<evidence type="ECO:0000259" key="7">
    <source>
        <dbReference type="Pfam" id="PF20268"/>
    </source>
</evidence>
<dbReference type="GO" id="GO:0005737">
    <property type="term" value="C:cytoplasm"/>
    <property type="evidence" value="ECO:0007669"/>
    <property type="project" value="UniProtKB-SubCell"/>
</dbReference>
<dbReference type="Pfam" id="PF20268">
    <property type="entry name" value="SBDS_C"/>
    <property type="match status" value="1"/>
</dbReference>
<dbReference type="SUPFAM" id="SSF89895">
    <property type="entry name" value="FYSH domain"/>
    <property type="match status" value="1"/>
</dbReference>
<name>A0AAY4D6Y0_9TELE</name>
<dbReference type="GO" id="GO:0042254">
    <property type="term" value="P:ribosome biogenesis"/>
    <property type="evidence" value="ECO:0007669"/>
    <property type="project" value="UniProtKB-KW"/>
</dbReference>
<sequence length="222" mass="25402">MSIFTPTNQIRLTNVAVVRMKKGGKRFEIACYKNKVMSWRSGERDLDEVLQTNSRRDLSKAFGTDDSTEICKQILAKGEVQVSDKERQSQLEQMFRDIATIVAEKCLCHCLDLMTLTSALACTVLALEVIRQLKDTMQIQRAHMRLRFVLPAKDGKRLKEKLKPLLKVVESEDFEEELEMVCLIDPGCFREIDELIRCETKGKGSLEVLSLKDVEEGDEKLE</sequence>
<reference evidence="8 9" key="1">
    <citation type="submission" date="2020-06" db="EMBL/GenBank/DDBJ databases">
        <authorList>
            <consortium name="Wellcome Sanger Institute Data Sharing"/>
        </authorList>
    </citation>
    <scope>NUCLEOTIDE SEQUENCE [LARGE SCALE GENOMIC DNA]</scope>
</reference>
<dbReference type="InterPro" id="IPR019783">
    <property type="entry name" value="SDO1/SBDS_N"/>
</dbReference>
<evidence type="ECO:0000256" key="1">
    <source>
        <dbReference type="ARBA" id="ARBA00004496"/>
    </source>
</evidence>
<gene>
    <name evidence="8" type="primary">SBDS</name>
</gene>
<evidence type="ECO:0000256" key="3">
    <source>
        <dbReference type="ARBA" id="ARBA00022490"/>
    </source>
</evidence>
<dbReference type="InterPro" id="IPR037188">
    <property type="entry name" value="Sdo1/SBDS_central_sf"/>
</dbReference>
<proteinExistence type="inferred from homology"/>
<keyword evidence="9" id="KW-1185">Reference proteome</keyword>
<dbReference type="Gene3D" id="3.30.70.240">
    <property type="match status" value="1"/>
</dbReference>
<feature type="domain" description="Ribosome maturation protein SDO1/SBDS N-terminal" evidence="6">
    <location>
        <begin position="14"/>
        <end position="88"/>
    </location>
</feature>
<dbReference type="AlphaFoldDB" id="A0AAY4D6Y0"/>
<comment type="subcellular location">
    <subcellularLocation>
        <location evidence="1">Cytoplasm</location>
    </subcellularLocation>
</comment>
<evidence type="ECO:0000313" key="8">
    <source>
        <dbReference type="Ensembl" id="ENSDCDP00010040899.1"/>
    </source>
</evidence>
<feature type="domain" description="Ribosome maturation protein SDO1/SBDS C-terminal" evidence="7">
    <location>
        <begin position="144"/>
        <end position="211"/>
    </location>
</feature>
<dbReference type="Gene3D" id="3.30.1250.10">
    <property type="entry name" value="Ribosome maturation protein SBDS, N-terminal domain"/>
    <property type="match status" value="1"/>
</dbReference>
<evidence type="ECO:0000256" key="5">
    <source>
        <dbReference type="ARBA" id="ARBA00049708"/>
    </source>
</evidence>
<accession>A0AAY4D6Y0</accession>
<evidence type="ECO:0000259" key="6">
    <source>
        <dbReference type="Pfam" id="PF01172"/>
    </source>
</evidence>
<reference evidence="8" key="3">
    <citation type="submission" date="2025-09" db="UniProtKB">
        <authorList>
            <consortium name="Ensembl"/>
        </authorList>
    </citation>
    <scope>IDENTIFICATION</scope>
</reference>
<dbReference type="SUPFAM" id="SSF109728">
    <property type="entry name" value="Hypothetical protein AF0491, middle domain"/>
    <property type="match status" value="1"/>
</dbReference>
<dbReference type="PANTHER" id="PTHR10927">
    <property type="entry name" value="RIBOSOME MATURATION PROTEIN SBDS"/>
    <property type="match status" value="1"/>
</dbReference>
<organism evidence="8 9">
    <name type="scientific">Denticeps clupeoides</name>
    <name type="common">denticle herring</name>
    <dbReference type="NCBI Taxonomy" id="299321"/>
    <lineage>
        <taxon>Eukaryota</taxon>
        <taxon>Metazoa</taxon>
        <taxon>Chordata</taxon>
        <taxon>Craniata</taxon>
        <taxon>Vertebrata</taxon>
        <taxon>Euteleostomi</taxon>
        <taxon>Actinopterygii</taxon>
        <taxon>Neopterygii</taxon>
        <taxon>Teleostei</taxon>
        <taxon>Clupei</taxon>
        <taxon>Clupeiformes</taxon>
        <taxon>Denticipitoidei</taxon>
        <taxon>Denticipitidae</taxon>
        <taxon>Denticeps</taxon>
    </lineage>
</organism>
<evidence type="ECO:0000313" key="9">
    <source>
        <dbReference type="Proteomes" id="UP000694580"/>
    </source>
</evidence>
<dbReference type="InterPro" id="IPR046928">
    <property type="entry name" value="SDO1/SBDS_C"/>
</dbReference>
<protein>
    <recommendedName>
        <fullName evidence="10">Ribosome maturation protein SBDS</fullName>
    </recommendedName>
</protein>
<comment type="subunit">
    <text evidence="5">Associates with the 60S ribosomal subunit.</text>
</comment>
<dbReference type="PANTHER" id="PTHR10927:SF1">
    <property type="entry name" value="RIBOSOME MATURATION PROTEIN SBDS"/>
    <property type="match status" value="1"/>
</dbReference>
<dbReference type="GeneTree" id="ENSGT00390000008135"/>
<dbReference type="FunFam" id="3.30.70.240:FF:000009">
    <property type="entry name" value="SBDS ribosome maturation factor"/>
    <property type="match status" value="1"/>
</dbReference>
<keyword evidence="4" id="KW-0690">Ribosome biogenesis</keyword>
<dbReference type="InterPro" id="IPR036786">
    <property type="entry name" value="Ribosome_mat_SBDS_N_sf"/>
</dbReference>
<evidence type="ECO:0008006" key="10">
    <source>
        <dbReference type="Google" id="ProtNLM"/>
    </source>
</evidence>
<dbReference type="Proteomes" id="UP000694580">
    <property type="component" value="Chromosome 13"/>
</dbReference>
<evidence type="ECO:0000256" key="2">
    <source>
        <dbReference type="ARBA" id="ARBA00007433"/>
    </source>
</evidence>
<dbReference type="InterPro" id="IPR039100">
    <property type="entry name" value="Sdo1/SBDS-like"/>
</dbReference>
<reference evidence="8" key="2">
    <citation type="submission" date="2025-08" db="UniProtKB">
        <authorList>
            <consortium name="Ensembl"/>
        </authorList>
    </citation>
    <scope>IDENTIFICATION</scope>
</reference>
<comment type="similarity">
    <text evidence="2">Belongs to the SDO1/SBDS family.</text>
</comment>
<keyword evidence="3" id="KW-0963">Cytoplasm</keyword>
<dbReference type="Gene3D" id="1.10.10.900">
    <property type="entry name" value="SBDS protein C-terminal domain, subdomain 1"/>
    <property type="match status" value="1"/>
</dbReference>